<evidence type="ECO:0000313" key="2">
    <source>
        <dbReference type="Proteomes" id="UP000324897"/>
    </source>
</evidence>
<keyword evidence="2" id="KW-1185">Reference proteome</keyword>
<reference evidence="1 2" key="1">
    <citation type="journal article" date="2019" name="Sci. Rep.">
        <title>A high-quality genome of Eragrostis curvula grass provides insights into Poaceae evolution and supports new strategies to enhance forage quality.</title>
        <authorList>
            <person name="Carballo J."/>
            <person name="Santos B.A.C.M."/>
            <person name="Zappacosta D."/>
            <person name="Garbus I."/>
            <person name="Selva J.P."/>
            <person name="Gallo C.A."/>
            <person name="Diaz A."/>
            <person name="Albertini E."/>
            <person name="Caccamo M."/>
            <person name="Echenique V."/>
        </authorList>
    </citation>
    <scope>NUCLEOTIDE SEQUENCE [LARGE SCALE GENOMIC DNA]</scope>
    <source>
        <strain evidence="2">cv. Victoria</strain>
        <tissue evidence="1">Leaf</tissue>
    </source>
</reference>
<feature type="non-terminal residue" evidence="1">
    <location>
        <position position="1"/>
    </location>
</feature>
<organism evidence="1 2">
    <name type="scientific">Eragrostis curvula</name>
    <name type="common">weeping love grass</name>
    <dbReference type="NCBI Taxonomy" id="38414"/>
    <lineage>
        <taxon>Eukaryota</taxon>
        <taxon>Viridiplantae</taxon>
        <taxon>Streptophyta</taxon>
        <taxon>Embryophyta</taxon>
        <taxon>Tracheophyta</taxon>
        <taxon>Spermatophyta</taxon>
        <taxon>Magnoliopsida</taxon>
        <taxon>Liliopsida</taxon>
        <taxon>Poales</taxon>
        <taxon>Poaceae</taxon>
        <taxon>PACMAD clade</taxon>
        <taxon>Chloridoideae</taxon>
        <taxon>Eragrostideae</taxon>
        <taxon>Eragrostidinae</taxon>
        <taxon>Eragrostis</taxon>
    </lineage>
</organism>
<dbReference type="Gramene" id="TVU19235">
    <property type="protein sequence ID" value="TVU19235"/>
    <property type="gene ID" value="EJB05_35373"/>
</dbReference>
<comment type="caution">
    <text evidence="1">The sequence shown here is derived from an EMBL/GenBank/DDBJ whole genome shotgun (WGS) entry which is preliminary data.</text>
</comment>
<dbReference type="AlphaFoldDB" id="A0A5J9U6K7"/>
<dbReference type="Proteomes" id="UP000324897">
    <property type="component" value="Chromosome 7"/>
</dbReference>
<proteinExistence type="predicted"/>
<dbReference type="EMBL" id="RWGY01000029">
    <property type="protein sequence ID" value="TVU19235.1"/>
    <property type="molecule type" value="Genomic_DNA"/>
</dbReference>
<protein>
    <submittedName>
        <fullName evidence="1">Uncharacterized protein</fullName>
    </submittedName>
</protein>
<accession>A0A5J9U6K7</accession>
<gene>
    <name evidence="1" type="ORF">EJB05_35373</name>
</gene>
<name>A0A5J9U6K7_9POAL</name>
<sequence length="67" mass="7621">MAMMPPSSTSSVNPFSAQSYEMARPRIDIGDADAILEELGRRGEEANGFENFHHYELDAHKRLKHLF</sequence>
<evidence type="ECO:0000313" key="1">
    <source>
        <dbReference type="EMBL" id="TVU19235.1"/>
    </source>
</evidence>